<evidence type="ECO:0000313" key="3">
    <source>
        <dbReference type="EMBL" id="QJA84442.1"/>
    </source>
</evidence>
<feature type="compositionally biased region" description="Basic and acidic residues" evidence="1">
    <location>
        <begin position="703"/>
        <end position="722"/>
    </location>
</feature>
<name>A0A6M3KRG2_9ZZZZ</name>
<proteinExistence type="predicted"/>
<feature type="region of interest" description="Disordered" evidence="1">
    <location>
        <begin position="476"/>
        <end position="517"/>
    </location>
</feature>
<accession>A0A6M3KRG2</accession>
<evidence type="ECO:0000313" key="2">
    <source>
        <dbReference type="EMBL" id="QJA67677.1"/>
    </source>
</evidence>
<dbReference type="EMBL" id="MT141574">
    <property type="protein sequence ID" value="QJA67677.1"/>
    <property type="molecule type" value="Genomic_DNA"/>
</dbReference>
<dbReference type="EMBL" id="MT142529">
    <property type="protein sequence ID" value="QJA84442.1"/>
    <property type="molecule type" value="Genomic_DNA"/>
</dbReference>
<protein>
    <recommendedName>
        <fullName evidence="4">Large polyvalent protein associated domain-containing protein</fullName>
    </recommendedName>
</protein>
<organism evidence="3">
    <name type="scientific">viral metagenome</name>
    <dbReference type="NCBI Taxonomy" id="1070528"/>
    <lineage>
        <taxon>unclassified sequences</taxon>
        <taxon>metagenomes</taxon>
        <taxon>organismal metagenomes</taxon>
    </lineage>
</organism>
<sequence length="1903" mass="211151">MEVQLKDGRIVPFADDISEEEAKAYLDINYPEEPNVAQRVMGLGLLGMKDLFEKAGNIADTLDLPKDVGGFSRHMGEVFADRPMARQVTEHPATTWLGQGASELVKFAPQIPLYSGAGKLIFGQAAKIPELAGAVQKIMPVAGEGILAGTARAIPRAAIEGTAVGTLAQPEGTSAGTRAGRGVIEGAEFAAATAVLHPAFSLLGKMGRTLFRRYKDMGKVKEELAKKAEVDPAAAEELAKLNAEATPEGELLVPKGETVVEEVSVAAKAEQGELNLDPIYVKDLPEEVIVQFKKLGYSEADLDGKMPAKEGEKILEKGIPKSAIEPIVQPGAPSGGKQQLPYLTREEFNAKYRIPSGVEKIYDLRTPKGQRNAIDFLRSVADKESRPILDETANLMDRGIYKYEDYAAEMKPAATSGGKQTYAQDLRAQYDELVAANASEDAFSHLYRGGGERVKSLPRKGETWRQRADRVISEVEKRDRLKAPPPSPLPEAGEGVVKAPSGKKFTKAPAKDPDDIMDLQRAGFSGPEIKKMSAEEARDTVDRLKKVPEATPEQIARAEAIGAKVQEAALAREQAKAVVDKPKMTEEQRAQVLAEAEKDIAAIETATEAEGVGGLLLKLKDIEDPTLDVLIEQVAKTPENVKRLFEERRRALAASKPVEAAKPVLEAKPEFDMSTRKGLLAYRKAKQAERDASATGKARRARKSAEELQAEADKLLGEKPLDTGEPLGVDEMMKEDVAPRRNEVDDDGSYTLDSLGFQQMYEKAMEKLRRTKNVSFRTGEIKRRGSAPLHGTDIDQVESILKNGLRAGSALDTTGEWIGEYPVVVSVPGAQKGRYIEHNKFYENLDDAPVSRVTVDLEQYEHTAADKIKDQIADLAAKYPKVDFVVMNDPGVYKPHYTVEDLTKMYDEASALYKERNPKIDELRATIKAVEEKFRSPEGYIKNISREAREQVADMEDWIKLLEKQDKKKKYALESKIRAAEKDVSGEEGVDFSGDGTTLYANPIEPIYNWIKTLARSEKIKENAPSRKLVSEISGSTLSMRVGSQDVETTMQRVGRVLGAKLGTPEFIAMRDPTRAPKNPRTAPLIFELHKASFEGKAAASNQATTAIASRSLLTKEQELLVKGHIEGTKISTDPKVVEAAKMLKEELDASREMIKDAKRQSFKDNLNEDENAAISEVLAGRPIEEVIAKYKTHIVPDKLGRRKTRNWIDEDVIKDSVKEYQAIDTWGLDNYVTHFELGNMKIVSNGKLYARADSIEDAARKHIGLVERDKAEGIHRDYQLDTDYNTEALATGLSKRSYNRMVSNLQKGIAANIEGINNAMARRLAYKGVKDRFFITPTKKFSPFLEARRDLLQGEENIYDTIFHYFYSTNMKMALDPKIDAIRKAISRQDIVGTESYVAKDGTTKIKNVKKPYLSKDEGEYLQRLVEDIKGRYYPMDKLVDELFAGSGHRRIYSKTIAGARELQANLKLGYKPIGGMINYASAVGYLWSKTGTANIVRGVEFMRTPEGKAFTAATDKYLGVNVVESATGELSNRGAFEKLGWLRPPTTEMGRLAHAAIEPTGWFQMGEIPARRLTMATNYLMAKTSGLSDAAARDVAIKATWFTQFTYDMASLPEIMRGPTGRLVMQFKPYMFKALEFISTLRGDEWARYMTMQLALAGPRGLVMMLKSIPFIGAVAGFDKLEEWMNKEYPRLSRGVGGFFGVDVSAPATFALPQTAKDWMGPTLSNLVSLYQNIYTPLIEGKGIDGADLSKFAGTTFPMYRHWANIIEQVVDKDGWVKNERGQRMWQIDSIPSFVAKGVLGAEPLELNRIRTEERILTDRGKRIADKKMSTTDNVIDTIAKGKPIDPSDLEDMIKLGIKPGVLRRNLMYRNLTPMQRRLLNTEIMRRPEILEMYPAAADLQ</sequence>
<evidence type="ECO:0000256" key="1">
    <source>
        <dbReference type="SAM" id="MobiDB-lite"/>
    </source>
</evidence>
<feature type="region of interest" description="Disordered" evidence="1">
    <location>
        <begin position="684"/>
        <end position="727"/>
    </location>
</feature>
<gene>
    <name evidence="3" type="ORF">MM415A00192_0051</name>
    <name evidence="2" type="ORF">MM415B00178_0059</name>
</gene>
<reference evidence="3" key="1">
    <citation type="submission" date="2020-03" db="EMBL/GenBank/DDBJ databases">
        <title>The deep terrestrial virosphere.</title>
        <authorList>
            <person name="Holmfeldt K."/>
            <person name="Nilsson E."/>
            <person name="Simone D."/>
            <person name="Lopez-Fernandez M."/>
            <person name="Wu X."/>
            <person name="de Brujin I."/>
            <person name="Lundin D."/>
            <person name="Andersson A."/>
            <person name="Bertilsson S."/>
            <person name="Dopson M."/>
        </authorList>
    </citation>
    <scope>NUCLEOTIDE SEQUENCE</scope>
    <source>
        <strain evidence="3">MM415A00192</strain>
        <strain evidence="2">MM415B00178</strain>
    </source>
</reference>
<evidence type="ECO:0008006" key="4">
    <source>
        <dbReference type="Google" id="ProtNLM"/>
    </source>
</evidence>